<feature type="region of interest" description="Disordered" evidence="10">
    <location>
        <begin position="1"/>
        <end position="45"/>
    </location>
</feature>
<evidence type="ECO:0000256" key="2">
    <source>
        <dbReference type="ARBA" id="ARBA00009124"/>
    </source>
</evidence>
<feature type="compositionally biased region" description="Polar residues" evidence="10">
    <location>
        <begin position="14"/>
        <end position="23"/>
    </location>
</feature>
<dbReference type="InterPro" id="IPR038655">
    <property type="entry name" value="Ribosomal_eL27_sf"/>
</dbReference>
<dbReference type="CDD" id="cd01857">
    <property type="entry name" value="HSR1_MMR1"/>
    <property type="match status" value="1"/>
</dbReference>
<comment type="subcellular location">
    <subcellularLocation>
        <location evidence="1">Cytoplasm</location>
    </subcellularLocation>
</comment>
<evidence type="ECO:0000313" key="13">
    <source>
        <dbReference type="Proteomes" id="UP000835052"/>
    </source>
</evidence>
<dbReference type="GO" id="GO:0006412">
    <property type="term" value="P:translation"/>
    <property type="evidence" value="ECO:0007669"/>
    <property type="project" value="InterPro"/>
</dbReference>
<dbReference type="InterPro" id="IPR006073">
    <property type="entry name" value="GTP-bd"/>
</dbReference>
<dbReference type="Proteomes" id="UP000835052">
    <property type="component" value="Unassembled WGS sequence"/>
</dbReference>
<evidence type="ECO:0000256" key="7">
    <source>
        <dbReference type="ARBA" id="ARBA00023134"/>
    </source>
</evidence>
<dbReference type="GO" id="GO:1990904">
    <property type="term" value="C:ribonucleoprotein complex"/>
    <property type="evidence" value="ECO:0007669"/>
    <property type="project" value="UniProtKB-KW"/>
</dbReference>
<dbReference type="GO" id="GO:0003735">
    <property type="term" value="F:structural constituent of ribosome"/>
    <property type="evidence" value="ECO:0007669"/>
    <property type="project" value="InterPro"/>
</dbReference>
<evidence type="ECO:0000259" key="11">
    <source>
        <dbReference type="PROSITE" id="PS51721"/>
    </source>
</evidence>
<dbReference type="AlphaFoldDB" id="A0A8S1GTR0"/>
<dbReference type="GO" id="GO:0005829">
    <property type="term" value="C:cytosol"/>
    <property type="evidence" value="ECO:0007669"/>
    <property type="project" value="TreeGrafter"/>
</dbReference>
<keyword evidence="13" id="KW-1185">Reference proteome</keyword>
<dbReference type="Gene3D" id="2.30.30.770">
    <property type="match status" value="1"/>
</dbReference>
<evidence type="ECO:0000256" key="3">
    <source>
        <dbReference type="ARBA" id="ARBA00022490"/>
    </source>
</evidence>
<dbReference type="InterPro" id="IPR030378">
    <property type="entry name" value="G_CP_dom"/>
</dbReference>
<dbReference type="InterPro" id="IPR027417">
    <property type="entry name" value="P-loop_NTPase"/>
</dbReference>
<dbReference type="PANTHER" id="PTHR45709">
    <property type="entry name" value="LARGE SUBUNIT GTPASE 1 HOMOLOG-RELATED"/>
    <property type="match status" value="1"/>
</dbReference>
<feature type="domain" description="CP-type G" evidence="11">
    <location>
        <begin position="171"/>
        <end position="358"/>
    </location>
</feature>
<keyword evidence="5" id="KW-0378">Hydrolase</keyword>
<comment type="similarity">
    <text evidence="2 9">Belongs to the eukaryotic ribosomal protein eL27 family.</text>
</comment>
<dbReference type="PANTHER" id="PTHR45709:SF2">
    <property type="entry name" value="LARGE SUBUNIT GTPASE 1 HOMOLOG"/>
    <property type="match status" value="1"/>
</dbReference>
<reference evidence="12" key="1">
    <citation type="submission" date="2020-10" db="EMBL/GenBank/DDBJ databases">
        <authorList>
            <person name="Kikuchi T."/>
        </authorList>
    </citation>
    <scope>NUCLEOTIDE SEQUENCE</scope>
    <source>
        <strain evidence="12">NKZ352</strain>
    </source>
</reference>
<protein>
    <recommendedName>
        <fullName evidence="9">60S ribosomal protein L27</fullName>
    </recommendedName>
</protein>
<dbReference type="GO" id="GO:0005840">
    <property type="term" value="C:ribosome"/>
    <property type="evidence" value="ECO:0007669"/>
    <property type="project" value="UniProtKB-KW"/>
</dbReference>
<evidence type="ECO:0000256" key="8">
    <source>
        <dbReference type="ARBA" id="ARBA00023274"/>
    </source>
</evidence>
<keyword evidence="3" id="KW-0963">Cytoplasm</keyword>
<evidence type="ECO:0000256" key="9">
    <source>
        <dbReference type="RuleBase" id="RU000575"/>
    </source>
</evidence>
<dbReference type="InterPro" id="IPR043358">
    <property type="entry name" value="GNL1-like"/>
</dbReference>
<keyword evidence="7" id="KW-0342">GTP-binding</keyword>
<dbReference type="Gene3D" id="3.40.50.300">
    <property type="entry name" value="P-loop containing nucleotide triphosphate hydrolases"/>
    <property type="match status" value="1"/>
</dbReference>
<dbReference type="EMBL" id="CAJGYM010000004">
    <property type="protein sequence ID" value="CAD6186291.1"/>
    <property type="molecule type" value="Genomic_DNA"/>
</dbReference>
<dbReference type="PROSITE" id="PS51721">
    <property type="entry name" value="G_CP"/>
    <property type="match status" value="1"/>
</dbReference>
<dbReference type="InterPro" id="IPR001141">
    <property type="entry name" value="Ribosomal_eL27"/>
</dbReference>
<dbReference type="PROSITE" id="PS01107">
    <property type="entry name" value="RIBOSOMAL_L27E"/>
    <property type="match status" value="1"/>
</dbReference>
<keyword evidence="6 9" id="KW-0689">Ribosomal protein</keyword>
<evidence type="ECO:0000313" key="12">
    <source>
        <dbReference type="EMBL" id="CAD6186291.1"/>
    </source>
</evidence>
<evidence type="ECO:0000256" key="6">
    <source>
        <dbReference type="ARBA" id="ARBA00022980"/>
    </source>
</evidence>
<evidence type="ECO:0000256" key="10">
    <source>
        <dbReference type="SAM" id="MobiDB-lite"/>
    </source>
</evidence>
<sequence length="595" mass="68032">MTRRRPSNKKPTGLNKSLGNSLSNERDRVRKSHQRAKYDGNEEGIENPAFTEKEVQHNINSITDETSLEEFLAKAELAGTDFTAEKQQFHIVERNAAMVVPTKLDLRNNIELQRRNEYRLRIPRRPKDWETVEELTKMENETFLRWRSDLNELQELDGLVLTPFERNPDMWRELWRVIEKSDIIVQIVDARNPLLFRSKDLDDYIKEVDPVKQTLLLVNKADLLRPEQLSLWVDYFDKNHIKALFWSALDEMPTIDEEEKEGNISAPSTSANIQFASSREQLINYLKEMGRPLDEACSKPIVVGMVGYPNVGKSSTINKLAESKKVSVSATPGKTRHFQTIHIDKQLCLCDCPGLVMPSFSFGRSEMFLNGILPIDQMRDHFSPTALLLSRVPIHVIESMYSVMLPSTDIPSAFNLLTSLAYMRGFMSSAGVPDCSRAARLLLKDVVKGKLLWVASPPGYDQEEFDTITYPPPSAPTAGRKAVVIKPQDEGSADRTYSHAIIAGIDKYPLKVTKSMGKKKLDSRNKLRPFVKVVSYSHLLPTRYSVDVAFDKANINKEALKVPTKKRRALHEVKAKFEERYKTGKNKWFFTKLRF</sequence>
<accession>A0A8S1GTR0</accession>
<dbReference type="GO" id="GO:0003924">
    <property type="term" value="F:GTPase activity"/>
    <property type="evidence" value="ECO:0007669"/>
    <property type="project" value="InterPro"/>
</dbReference>
<name>A0A8S1GTR0_9PELO</name>
<gene>
    <name evidence="12" type="ORF">CAUJ_LOCUS2210</name>
</gene>
<dbReference type="InterPro" id="IPR008991">
    <property type="entry name" value="Translation_prot_SH3-like_sf"/>
</dbReference>
<organism evidence="12 13">
    <name type="scientific">Caenorhabditis auriculariae</name>
    <dbReference type="NCBI Taxonomy" id="2777116"/>
    <lineage>
        <taxon>Eukaryota</taxon>
        <taxon>Metazoa</taxon>
        <taxon>Ecdysozoa</taxon>
        <taxon>Nematoda</taxon>
        <taxon>Chromadorea</taxon>
        <taxon>Rhabditida</taxon>
        <taxon>Rhabditina</taxon>
        <taxon>Rhabditomorpha</taxon>
        <taxon>Rhabditoidea</taxon>
        <taxon>Rhabditidae</taxon>
        <taxon>Peloderinae</taxon>
        <taxon>Caenorhabditis</taxon>
    </lineage>
</organism>
<dbReference type="InterPro" id="IPR018262">
    <property type="entry name" value="Ribosomal_eL27_CS"/>
</dbReference>
<evidence type="ECO:0000256" key="4">
    <source>
        <dbReference type="ARBA" id="ARBA00022741"/>
    </source>
</evidence>
<comment type="caution">
    <text evidence="12">The sequence shown here is derived from an EMBL/GenBank/DDBJ whole genome shotgun (WGS) entry which is preliminary data.</text>
</comment>
<keyword evidence="8 9" id="KW-0687">Ribonucleoprotein</keyword>
<dbReference type="OrthoDB" id="2365484at2759"/>
<evidence type="ECO:0000256" key="5">
    <source>
        <dbReference type="ARBA" id="ARBA00022801"/>
    </source>
</evidence>
<keyword evidence="4" id="KW-0547">Nucleotide-binding</keyword>
<evidence type="ECO:0000256" key="1">
    <source>
        <dbReference type="ARBA" id="ARBA00004496"/>
    </source>
</evidence>
<dbReference type="SUPFAM" id="SSF50104">
    <property type="entry name" value="Translation proteins SH3-like domain"/>
    <property type="match status" value="1"/>
</dbReference>
<dbReference type="FunFam" id="2.30.30.770:FF:000001">
    <property type="entry name" value="60S ribosomal protein L27"/>
    <property type="match status" value="1"/>
</dbReference>
<dbReference type="CDD" id="cd06090">
    <property type="entry name" value="KOW_RPL27"/>
    <property type="match status" value="1"/>
</dbReference>
<dbReference type="GO" id="GO:0000054">
    <property type="term" value="P:ribosomal subunit export from nucleus"/>
    <property type="evidence" value="ECO:0007669"/>
    <property type="project" value="TreeGrafter"/>
</dbReference>
<dbReference type="Pfam" id="PF01777">
    <property type="entry name" value="Ribosomal_L27e"/>
    <property type="match status" value="1"/>
</dbReference>
<dbReference type="Pfam" id="PF01926">
    <property type="entry name" value="MMR_HSR1"/>
    <property type="match status" value="1"/>
</dbReference>
<dbReference type="InterPro" id="IPR041991">
    <property type="entry name" value="Ribosomal_eL27_KOW"/>
</dbReference>
<proteinExistence type="inferred from homology"/>
<dbReference type="SUPFAM" id="SSF52540">
    <property type="entry name" value="P-loop containing nucleoside triphosphate hydrolases"/>
    <property type="match status" value="1"/>
</dbReference>
<dbReference type="GO" id="GO:0005525">
    <property type="term" value="F:GTP binding"/>
    <property type="evidence" value="ECO:0007669"/>
    <property type="project" value="UniProtKB-KW"/>
</dbReference>